<feature type="region of interest" description="Disordered" evidence="1">
    <location>
        <begin position="130"/>
        <end position="160"/>
    </location>
</feature>
<sequence length="160" mass="17822">MCPPPSPPTEHKTDTELEYQTLAALVPMGTKRLSTLIKSNLLSEATHLHNDSHLHDFFRAVKTSAEEMTGEEPTDARIAELELLGKPVAEIFDKLVKPSVSALRFPNESTAGLRKMFEAKVRKHLDEERRRLEEGSLETHQEDVAKGVLEGVEGPETKSP</sequence>
<feature type="non-terminal residue" evidence="2">
    <location>
        <position position="160"/>
    </location>
</feature>
<evidence type="ECO:0000313" key="2">
    <source>
        <dbReference type="EMBL" id="GMI35391.1"/>
    </source>
</evidence>
<comment type="caution">
    <text evidence="2">The sequence shown here is derived from an EMBL/GenBank/DDBJ whole genome shotgun (WGS) entry which is preliminary data.</text>
</comment>
<organism evidence="2 3">
    <name type="scientific">Tetraparma gracilis</name>
    <dbReference type="NCBI Taxonomy" id="2962635"/>
    <lineage>
        <taxon>Eukaryota</taxon>
        <taxon>Sar</taxon>
        <taxon>Stramenopiles</taxon>
        <taxon>Ochrophyta</taxon>
        <taxon>Bolidophyceae</taxon>
        <taxon>Parmales</taxon>
        <taxon>Triparmaceae</taxon>
        <taxon>Tetraparma</taxon>
    </lineage>
</organism>
<evidence type="ECO:0000313" key="3">
    <source>
        <dbReference type="Proteomes" id="UP001165060"/>
    </source>
</evidence>
<name>A0ABQ6MXE6_9STRA</name>
<proteinExistence type="predicted"/>
<gene>
    <name evidence="2" type="ORF">TeGR_g4736</name>
</gene>
<reference evidence="2 3" key="1">
    <citation type="journal article" date="2023" name="Commun. Biol.">
        <title>Genome analysis of Parmales, the sister group of diatoms, reveals the evolutionary specialization of diatoms from phago-mixotrophs to photoautotrophs.</title>
        <authorList>
            <person name="Ban H."/>
            <person name="Sato S."/>
            <person name="Yoshikawa S."/>
            <person name="Yamada K."/>
            <person name="Nakamura Y."/>
            <person name="Ichinomiya M."/>
            <person name="Sato N."/>
            <person name="Blanc-Mathieu R."/>
            <person name="Endo H."/>
            <person name="Kuwata A."/>
            <person name="Ogata H."/>
        </authorList>
    </citation>
    <scope>NUCLEOTIDE SEQUENCE [LARGE SCALE GENOMIC DNA]</scope>
</reference>
<keyword evidence="3" id="KW-1185">Reference proteome</keyword>
<dbReference type="Proteomes" id="UP001165060">
    <property type="component" value="Unassembled WGS sequence"/>
</dbReference>
<accession>A0ABQ6MXE6</accession>
<dbReference type="EMBL" id="BRYB01003365">
    <property type="protein sequence ID" value="GMI35391.1"/>
    <property type="molecule type" value="Genomic_DNA"/>
</dbReference>
<feature type="compositionally biased region" description="Basic and acidic residues" evidence="1">
    <location>
        <begin position="130"/>
        <end position="145"/>
    </location>
</feature>
<protein>
    <submittedName>
        <fullName evidence="2">Uncharacterized protein</fullName>
    </submittedName>
</protein>
<evidence type="ECO:0000256" key="1">
    <source>
        <dbReference type="SAM" id="MobiDB-lite"/>
    </source>
</evidence>